<dbReference type="Pfam" id="PF07729">
    <property type="entry name" value="FCD"/>
    <property type="match status" value="1"/>
</dbReference>
<gene>
    <name evidence="5" type="ORF">HER39_06395</name>
</gene>
<dbReference type="SUPFAM" id="SSF46785">
    <property type="entry name" value="Winged helix' DNA-binding domain"/>
    <property type="match status" value="1"/>
</dbReference>
<dbReference type="SMART" id="SM00895">
    <property type="entry name" value="FCD"/>
    <property type="match status" value="1"/>
</dbReference>
<dbReference type="InterPro" id="IPR036388">
    <property type="entry name" value="WH-like_DNA-bd_sf"/>
</dbReference>
<dbReference type="SUPFAM" id="SSF48008">
    <property type="entry name" value="GntR ligand-binding domain-like"/>
    <property type="match status" value="1"/>
</dbReference>
<keyword evidence="3" id="KW-0804">Transcription</keyword>
<dbReference type="InterPro" id="IPR011711">
    <property type="entry name" value="GntR_C"/>
</dbReference>
<dbReference type="Proteomes" id="UP000523795">
    <property type="component" value="Unassembled WGS sequence"/>
</dbReference>
<dbReference type="Pfam" id="PF00392">
    <property type="entry name" value="GntR"/>
    <property type="match status" value="1"/>
</dbReference>
<dbReference type="PANTHER" id="PTHR43537:SF47">
    <property type="entry name" value="REGULATORY PROTEIN GNTR HTH"/>
    <property type="match status" value="1"/>
</dbReference>
<dbReference type="PANTHER" id="PTHR43537">
    <property type="entry name" value="TRANSCRIPTIONAL REGULATOR, GNTR FAMILY"/>
    <property type="match status" value="1"/>
</dbReference>
<accession>A0ABX1JLM8</accession>
<dbReference type="Gene3D" id="1.20.120.530">
    <property type="entry name" value="GntR ligand-binding domain-like"/>
    <property type="match status" value="1"/>
</dbReference>
<evidence type="ECO:0000256" key="3">
    <source>
        <dbReference type="ARBA" id="ARBA00023163"/>
    </source>
</evidence>
<sequence length="231" mass="24883">MQLTRPARNVPLALQVAEQLKSLISSGAWPVGGRIPAELELSSQLGISRNSVREALRSLVHAGLLEARPGDGTYVRAASELGVTLHRRVGAGDAEEAYEVRSMLEQRGAGLAARRATAAQLADLHEVLRRRDAAGDRGDEAGYVAEDLAFHRGVVEAGGNSLLAELYAHLHDAVVANIARALSTDTRSSLVSLHHELLGAIERRQPAEAEEIAAALVEESRQLYRRLQEQA</sequence>
<feature type="domain" description="HTH gntR-type" evidence="4">
    <location>
        <begin position="10"/>
        <end position="78"/>
    </location>
</feature>
<evidence type="ECO:0000256" key="2">
    <source>
        <dbReference type="ARBA" id="ARBA00023125"/>
    </source>
</evidence>
<keyword evidence="6" id="KW-1185">Reference proteome</keyword>
<name>A0ABX1JLM8_9MICC</name>
<dbReference type="EMBL" id="JAAZSR010000070">
    <property type="protein sequence ID" value="NKX50203.1"/>
    <property type="molecule type" value="Genomic_DNA"/>
</dbReference>
<evidence type="ECO:0000313" key="6">
    <source>
        <dbReference type="Proteomes" id="UP000523795"/>
    </source>
</evidence>
<proteinExistence type="predicted"/>
<protein>
    <submittedName>
        <fullName evidence="5">FadR family transcriptional regulator</fullName>
    </submittedName>
</protein>
<dbReference type="Gene3D" id="1.10.10.10">
    <property type="entry name" value="Winged helix-like DNA-binding domain superfamily/Winged helix DNA-binding domain"/>
    <property type="match status" value="1"/>
</dbReference>
<dbReference type="InterPro" id="IPR036390">
    <property type="entry name" value="WH_DNA-bd_sf"/>
</dbReference>
<evidence type="ECO:0000259" key="4">
    <source>
        <dbReference type="PROSITE" id="PS50949"/>
    </source>
</evidence>
<dbReference type="SMART" id="SM00345">
    <property type="entry name" value="HTH_GNTR"/>
    <property type="match status" value="1"/>
</dbReference>
<evidence type="ECO:0000313" key="5">
    <source>
        <dbReference type="EMBL" id="NKX50203.1"/>
    </source>
</evidence>
<dbReference type="InterPro" id="IPR008920">
    <property type="entry name" value="TF_FadR/GntR_C"/>
</dbReference>
<reference evidence="5 6" key="1">
    <citation type="submission" date="2020-04" db="EMBL/GenBank/DDBJ databases">
        <authorList>
            <person name="Liu S."/>
        </authorList>
    </citation>
    <scope>NUCLEOTIDE SEQUENCE [LARGE SCALE GENOMIC DNA]</scope>
    <source>
        <strain evidence="5 6">CGMCC 1.15091</strain>
    </source>
</reference>
<evidence type="ECO:0000256" key="1">
    <source>
        <dbReference type="ARBA" id="ARBA00023015"/>
    </source>
</evidence>
<organism evidence="5 6">
    <name type="scientific">Arthrobacter deserti</name>
    <dbReference type="NCBI Taxonomy" id="1742687"/>
    <lineage>
        <taxon>Bacteria</taxon>
        <taxon>Bacillati</taxon>
        <taxon>Actinomycetota</taxon>
        <taxon>Actinomycetes</taxon>
        <taxon>Micrococcales</taxon>
        <taxon>Micrococcaceae</taxon>
        <taxon>Arthrobacter</taxon>
    </lineage>
</organism>
<dbReference type="InterPro" id="IPR000524">
    <property type="entry name" value="Tscrpt_reg_HTH_GntR"/>
</dbReference>
<dbReference type="PRINTS" id="PR00035">
    <property type="entry name" value="HTHGNTR"/>
</dbReference>
<dbReference type="PROSITE" id="PS50949">
    <property type="entry name" value="HTH_GNTR"/>
    <property type="match status" value="1"/>
</dbReference>
<keyword evidence="1" id="KW-0805">Transcription regulation</keyword>
<keyword evidence="2" id="KW-0238">DNA-binding</keyword>
<comment type="caution">
    <text evidence="5">The sequence shown here is derived from an EMBL/GenBank/DDBJ whole genome shotgun (WGS) entry which is preliminary data.</text>
</comment>
<dbReference type="CDD" id="cd07377">
    <property type="entry name" value="WHTH_GntR"/>
    <property type="match status" value="1"/>
</dbReference>